<evidence type="ECO:0000256" key="1">
    <source>
        <dbReference type="ARBA" id="ARBA00004141"/>
    </source>
</evidence>
<protein>
    <submittedName>
        <fullName evidence="8">Tetratricopeptide repeat protein</fullName>
    </submittedName>
</protein>
<organism evidence="8 9">
    <name type="scientific">Flavobacterium rivulicola</name>
    <dbReference type="NCBI Taxonomy" id="2732161"/>
    <lineage>
        <taxon>Bacteria</taxon>
        <taxon>Pseudomonadati</taxon>
        <taxon>Bacteroidota</taxon>
        <taxon>Flavobacteriia</taxon>
        <taxon>Flavobacteriales</taxon>
        <taxon>Flavobacteriaceae</taxon>
        <taxon>Flavobacterium</taxon>
    </lineage>
</organism>
<dbReference type="Gene3D" id="1.25.40.10">
    <property type="entry name" value="Tetratricopeptide repeat domain"/>
    <property type="match status" value="1"/>
</dbReference>
<name>A0A7Y3VXL9_9FLAO</name>
<dbReference type="PANTHER" id="PTHR37422:SF23">
    <property type="entry name" value="TEICHURONIC ACID BIOSYNTHESIS PROTEIN TUAE"/>
    <property type="match status" value="1"/>
</dbReference>
<comment type="caution">
    <text evidence="8">The sequence shown here is derived from an EMBL/GenBank/DDBJ whole genome shotgun (WGS) entry which is preliminary data.</text>
</comment>
<gene>
    <name evidence="8" type="ORF">HKT18_00965</name>
</gene>
<feature type="transmembrane region" description="Helical" evidence="6">
    <location>
        <begin position="158"/>
        <end position="177"/>
    </location>
</feature>
<feature type="transmembrane region" description="Helical" evidence="6">
    <location>
        <begin position="436"/>
        <end position="455"/>
    </location>
</feature>
<sequence length="660" mass="76190">MGDNQIEKLYFGFLLLLPIVFSTSIIDPVLIPRQILLTFFLLAIIMVLIWQKKAILFPFKTPLFLAITVFLTLNFIALFTSNIAGESHAVLSKLAVLFTFFLLTTLLLYNNLIRLNQLIVAVIVFGVISLFFSFFDIINKAQQGQHLLRKIEVIKGTSANKNLLSSILFLCLPFYFTGLQQGKTMRFLSIGAILSTLFVLITVRTRVVLLACFIFFTLLICYKIKEHFTIKKRYFLISGISVLLLLFGSYKFYLENKIANLKSSSTDITQQYLYRLSDSKTLESRILFWENSMQMAKENPLLGVGLGNWQILFPKYGLNRFDDYATANGESTLQRPHNDFIWILCETGILGLLAYLMIFGAIFYQLYSLIKSTTDSKEKWKFFFILSTLIGYLVIAFFDFPYERIEHQVIVMLLLAIVASAYCKSVAYTTKNYKSWLWLLLVPIGYSFLVSFYRFNGEQHAVKMYAARANKNWSETIYETQKANHYFYPLDNTSMPLTWYEGIAHFNENRIVESQICFEKAYQLTPYNIQVITNLASTYQANGKIEEAVALYNDALKISKEFDEAKLNLAALYYNKKEFDKAYALINEIKVTSKNPKYKLYLVPILNHKINAYLKTATDKVVIENLVKNVTTKEALLQLFFDAKKKNMAFETYLAQAKFK</sequence>
<proteinExistence type="predicted"/>
<feature type="transmembrane region" description="Helical" evidence="6">
    <location>
        <begin position="382"/>
        <end position="402"/>
    </location>
</feature>
<feature type="transmembrane region" description="Helical" evidence="6">
    <location>
        <begin position="207"/>
        <end position="222"/>
    </location>
</feature>
<reference evidence="8 9" key="1">
    <citation type="submission" date="2020-05" db="EMBL/GenBank/DDBJ databases">
        <title>Draft genome of Flavobacterium sp. IMCC34852.</title>
        <authorList>
            <person name="Song J."/>
            <person name="Cho J.-C."/>
        </authorList>
    </citation>
    <scope>NUCLEOTIDE SEQUENCE [LARGE SCALE GENOMIC DNA]</scope>
    <source>
        <strain evidence="8 9">IMCC34852</strain>
    </source>
</reference>
<evidence type="ECO:0000313" key="8">
    <source>
        <dbReference type="EMBL" id="NNT70774.1"/>
    </source>
</evidence>
<dbReference type="Pfam" id="PF14559">
    <property type="entry name" value="TPR_19"/>
    <property type="match status" value="1"/>
</dbReference>
<dbReference type="InterPro" id="IPR011990">
    <property type="entry name" value="TPR-like_helical_dom_sf"/>
</dbReference>
<dbReference type="InterPro" id="IPR019734">
    <property type="entry name" value="TPR_rpt"/>
</dbReference>
<dbReference type="GO" id="GO:0016020">
    <property type="term" value="C:membrane"/>
    <property type="evidence" value="ECO:0007669"/>
    <property type="project" value="UniProtKB-SubCell"/>
</dbReference>
<feature type="domain" description="O-antigen ligase-related" evidence="7">
    <location>
        <begin position="193"/>
        <end position="356"/>
    </location>
</feature>
<feature type="transmembrane region" description="Helical" evidence="6">
    <location>
        <begin position="408"/>
        <end position="429"/>
    </location>
</feature>
<comment type="subcellular location">
    <subcellularLocation>
        <location evidence="1">Membrane</location>
        <topology evidence="1">Multi-pass membrane protein</topology>
    </subcellularLocation>
</comment>
<accession>A0A7Y3VXL9</accession>
<feature type="transmembrane region" description="Helical" evidence="6">
    <location>
        <begin position="62"/>
        <end position="84"/>
    </location>
</feature>
<evidence type="ECO:0000313" key="9">
    <source>
        <dbReference type="Proteomes" id="UP000536509"/>
    </source>
</evidence>
<feature type="transmembrane region" description="Helical" evidence="6">
    <location>
        <begin position="90"/>
        <end position="109"/>
    </location>
</feature>
<dbReference type="SMART" id="SM00028">
    <property type="entry name" value="TPR"/>
    <property type="match status" value="3"/>
</dbReference>
<dbReference type="EMBL" id="JABEVX010000001">
    <property type="protein sequence ID" value="NNT70774.1"/>
    <property type="molecule type" value="Genomic_DNA"/>
</dbReference>
<keyword evidence="4 6" id="KW-0472">Membrane</keyword>
<dbReference type="RefSeq" id="WP_171220986.1">
    <property type="nucleotide sequence ID" value="NZ_CP121446.1"/>
</dbReference>
<dbReference type="AlphaFoldDB" id="A0A7Y3VXL9"/>
<evidence type="ECO:0000256" key="6">
    <source>
        <dbReference type="SAM" id="Phobius"/>
    </source>
</evidence>
<keyword evidence="9" id="KW-1185">Reference proteome</keyword>
<feature type="repeat" description="TPR" evidence="5">
    <location>
        <begin position="529"/>
        <end position="562"/>
    </location>
</feature>
<feature type="transmembrane region" description="Helical" evidence="6">
    <location>
        <begin position="32"/>
        <end position="50"/>
    </location>
</feature>
<keyword evidence="2 6" id="KW-0812">Transmembrane</keyword>
<evidence type="ECO:0000259" key="7">
    <source>
        <dbReference type="Pfam" id="PF04932"/>
    </source>
</evidence>
<keyword evidence="5" id="KW-0802">TPR repeat</keyword>
<evidence type="ECO:0000256" key="5">
    <source>
        <dbReference type="PROSITE-ProRule" id="PRU00339"/>
    </source>
</evidence>
<feature type="transmembrane region" description="Helical" evidence="6">
    <location>
        <begin position="234"/>
        <end position="253"/>
    </location>
</feature>
<evidence type="ECO:0000256" key="2">
    <source>
        <dbReference type="ARBA" id="ARBA00022692"/>
    </source>
</evidence>
<dbReference type="PROSITE" id="PS50005">
    <property type="entry name" value="TPR"/>
    <property type="match status" value="1"/>
</dbReference>
<dbReference type="SUPFAM" id="SSF48452">
    <property type="entry name" value="TPR-like"/>
    <property type="match status" value="1"/>
</dbReference>
<dbReference type="InterPro" id="IPR007016">
    <property type="entry name" value="O-antigen_ligase-rel_domated"/>
</dbReference>
<dbReference type="Proteomes" id="UP000536509">
    <property type="component" value="Unassembled WGS sequence"/>
</dbReference>
<keyword evidence="3 6" id="KW-1133">Transmembrane helix</keyword>
<evidence type="ECO:0000256" key="3">
    <source>
        <dbReference type="ARBA" id="ARBA00022989"/>
    </source>
</evidence>
<feature type="transmembrane region" description="Helical" evidence="6">
    <location>
        <begin position="184"/>
        <end position="201"/>
    </location>
</feature>
<dbReference type="Pfam" id="PF04932">
    <property type="entry name" value="Wzy_C"/>
    <property type="match status" value="1"/>
</dbReference>
<feature type="transmembrane region" description="Helical" evidence="6">
    <location>
        <begin position="118"/>
        <end position="138"/>
    </location>
</feature>
<dbReference type="PANTHER" id="PTHR37422">
    <property type="entry name" value="TEICHURONIC ACID BIOSYNTHESIS PROTEIN TUAE"/>
    <property type="match status" value="1"/>
</dbReference>
<dbReference type="InterPro" id="IPR051533">
    <property type="entry name" value="WaaL-like"/>
</dbReference>
<feature type="transmembrane region" description="Helical" evidence="6">
    <location>
        <begin position="340"/>
        <end position="370"/>
    </location>
</feature>
<evidence type="ECO:0000256" key="4">
    <source>
        <dbReference type="ARBA" id="ARBA00023136"/>
    </source>
</evidence>
<feature type="transmembrane region" description="Helical" evidence="6">
    <location>
        <begin position="9"/>
        <end position="26"/>
    </location>
</feature>